<feature type="region of interest" description="Disordered" evidence="1">
    <location>
        <begin position="1"/>
        <end position="28"/>
    </location>
</feature>
<proteinExistence type="predicted"/>
<organism evidence="2 3">
    <name type="scientific">Ilyodon furcidens</name>
    <name type="common">goldbreast splitfin</name>
    <dbReference type="NCBI Taxonomy" id="33524"/>
    <lineage>
        <taxon>Eukaryota</taxon>
        <taxon>Metazoa</taxon>
        <taxon>Chordata</taxon>
        <taxon>Craniata</taxon>
        <taxon>Vertebrata</taxon>
        <taxon>Euteleostomi</taxon>
        <taxon>Actinopterygii</taxon>
        <taxon>Neopterygii</taxon>
        <taxon>Teleostei</taxon>
        <taxon>Neoteleostei</taxon>
        <taxon>Acanthomorphata</taxon>
        <taxon>Ovalentaria</taxon>
        <taxon>Atherinomorphae</taxon>
        <taxon>Cyprinodontiformes</taxon>
        <taxon>Goodeidae</taxon>
        <taxon>Ilyodon</taxon>
    </lineage>
</organism>
<sequence>MLWEQGPDGSLVPPAGLGPQEKLESKQEELTKAPVKYFWPFSISPYPARFVWSEPIHAEKVMTDDC</sequence>
<evidence type="ECO:0000313" key="2">
    <source>
        <dbReference type="EMBL" id="MEQ2250724.1"/>
    </source>
</evidence>
<evidence type="ECO:0000256" key="1">
    <source>
        <dbReference type="SAM" id="MobiDB-lite"/>
    </source>
</evidence>
<name>A0ABV0V144_9TELE</name>
<comment type="caution">
    <text evidence="2">The sequence shown here is derived from an EMBL/GenBank/DDBJ whole genome shotgun (WGS) entry which is preliminary data.</text>
</comment>
<gene>
    <name evidence="2" type="ORF">ILYODFUR_003769</name>
</gene>
<accession>A0ABV0V144</accession>
<evidence type="ECO:0000313" key="3">
    <source>
        <dbReference type="Proteomes" id="UP001482620"/>
    </source>
</evidence>
<dbReference type="EMBL" id="JAHRIQ010092882">
    <property type="protein sequence ID" value="MEQ2250724.1"/>
    <property type="molecule type" value="Genomic_DNA"/>
</dbReference>
<dbReference type="Proteomes" id="UP001482620">
    <property type="component" value="Unassembled WGS sequence"/>
</dbReference>
<reference evidence="2 3" key="1">
    <citation type="submission" date="2021-06" db="EMBL/GenBank/DDBJ databases">
        <authorList>
            <person name="Palmer J.M."/>
        </authorList>
    </citation>
    <scope>NUCLEOTIDE SEQUENCE [LARGE SCALE GENOMIC DNA]</scope>
    <source>
        <strain evidence="3">if_2019</strain>
        <tissue evidence="2">Muscle</tissue>
    </source>
</reference>
<keyword evidence="3" id="KW-1185">Reference proteome</keyword>
<protein>
    <submittedName>
        <fullName evidence="2">Uncharacterized protein</fullName>
    </submittedName>
</protein>